<dbReference type="CDD" id="cd00063">
    <property type="entry name" value="FN3"/>
    <property type="match status" value="1"/>
</dbReference>
<proteinExistence type="predicted"/>
<dbReference type="GO" id="GO:0000272">
    <property type="term" value="P:polysaccharide catabolic process"/>
    <property type="evidence" value="ECO:0007669"/>
    <property type="project" value="UniProtKB-KW"/>
</dbReference>
<organism evidence="5 6">
    <name type="scientific">Cryobacterium glaciale</name>
    <dbReference type="NCBI Taxonomy" id="1259145"/>
    <lineage>
        <taxon>Bacteria</taxon>
        <taxon>Bacillati</taxon>
        <taxon>Actinomycetota</taxon>
        <taxon>Actinomycetes</taxon>
        <taxon>Micrococcales</taxon>
        <taxon>Microbacteriaceae</taxon>
        <taxon>Cryobacterium</taxon>
    </lineage>
</organism>
<keyword evidence="1" id="KW-0326">Glycosidase</keyword>
<dbReference type="InterPro" id="IPR013783">
    <property type="entry name" value="Ig-like_fold"/>
</dbReference>
<dbReference type="SUPFAM" id="SSF50370">
    <property type="entry name" value="Ricin B-like lectins"/>
    <property type="match status" value="1"/>
</dbReference>
<feature type="signal peptide" evidence="3">
    <location>
        <begin position="1"/>
        <end position="34"/>
    </location>
</feature>
<dbReference type="InterPro" id="IPR003961">
    <property type="entry name" value="FN3_dom"/>
</dbReference>
<keyword evidence="2" id="KW-0119">Carbohydrate metabolism</keyword>
<evidence type="ECO:0000256" key="3">
    <source>
        <dbReference type="SAM" id="SignalP"/>
    </source>
</evidence>
<keyword evidence="1" id="KW-0378">Hydrolase</keyword>
<evidence type="ECO:0000259" key="4">
    <source>
        <dbReference type="PROSITE" id="PS50853"/>
    </source>
</evidence>
<feature type="chain" id="PRO_5020992333" description="Fibronectin type-III domain-containing protein" evidence="3">
    <location>
        <begin position="35"/>
        <end position="430"/>
    </location>
</feature>
<sequence length="430" mass="43946">MTRTQRIHAQQHRTAALLGTVLFLVLAASGAAHAAWTTAAVQATGSVTSTSVTIGQSGFDQLKFDYTSTALVTTKPITLTNGAVPSSYTLTLVATTSTPAALAGAITVTTWPVAADVNCTPGTALPGNQTVRTWSSGTTLNGPLAASASIVYCVRTSMSAPIPAAYIGGQVAARLDLSAVAGTNWKTAIASVTVVQAVTDSTPPTAPTNLNATSTTDASASLSWTAATDNVGVVSYRVYRDGALMRSGITGTTFTDTGLNVGTTYTYTVDALDAAGNSSAKSSAATATTSQSPSSNGWYRVKSGGMCVTGSTSANAAVTVQACNDTLATQLWHYDPINLSDYVINSQAATGLAWQRTSSGAVVVATRNTSDSSQQWGGTMSGNGLYQFTMQVNRSRTECIAVPSYTAGTALQLQGCAAVSTQQFTLTAAN</sequence>
<dbReference type="Pfam" id="PF00652">
    <property type="entry name" value="Ricin_B_lectin"/>
    <property type="match status" value="1"/>
</dbReference>
<dbReference type="Pfam" id="PF00041">
    <property type="entry name" value="fn3"/>
    <property type="match status" value="1"/>
</dbReference>
<dbReference type="PROSITE" id="PS50231">
    <property type="entry name" value="RICIN_B_LECTIN"/>
    <property type="match status" value="1"/>
</dbReference>
<dbReference type="SMART" id="SM00060">
    <property type="entry name" value="FN3"/>
    <property type="match status" value="1"/>
</dbReference>
<dbReference type="EMBL" id="SOEY01000002">
    <property type="protein sequence ID" value="TFB77366.1"/>
    <property type="molecule type" value="Genomic_DNA"/>
</dbReference>
<dbReference type="CDD" id="cd00161">
    <property type="entry name" value="beta-trefoil_Ricin-like"/>
    <property type="match status" value="1"/>
</dbReference>
<evidence type="ECO:0000313" key="5">
    <source>
        <dbReference type="EMBL" id="TFB77366.1"/>
    </source>
</evidence>
<dbReference type="GO" id="GO:0016798">
    <property type="term" value="F:hydrolase activity, acting on glycosyl bonds"/>
    <property type="evidence" value="ECO:0007669"/>
    <property type="project" value="UniProtKB-KW"/>
</dbReference>
<keyword evidence="2" id="KW-0624">Polysaccharide degradation</keyword>
<dbReference type="SUPFAM" id="SSF49265">
    <property type="entry name" value="Fibronectin type III"/>
    <property type="match status" value="1"/>
</dbReference>
<name>A0A4R8V7C3_9MICO</name>
<accession>A0A4R8V7C3</accession>
<dbReference type="PROSITE" id="PS50853">
    <property type="entry name" value="FN3"/>
    <property type="match status" value="1"/>
</dbReference>
<dbReference type="Proteomes" id="UP000298173">
    <property type="component" value="Unassembled WGS sequence"/>
</dbReference>
<comment type="caution">
    <text evidence="5">The sequence shown here is derived from an EMBL/GenBank/DDBJ whole genome shotgun (WGS) entry which is preliminary data.</text>
</comment>
<evidence type="ECO:0000256" key="2">
    <source>
        <dbReference type="ARBA" id="ARBA00023326"/>
    </source>
</evidence>
<reference evidence="5 6" key="1">
    <citation type="submission" date="2019-03" db="EMBL/GenBank/DDBJ databases">
        <title>Genomics of glacier-inhabiting Cryobacterium strains.</title>
        <authorList>
            <person name="Liu Q."/>
            <person name="Xin Y.-H."/>
        </authorList>
    </citation>
    <scope>NUCLEOTIDE SEQUENCE [LARGE SCALE GENOMIC DNA]</scope>
    <source>
        <strain evidence="5 6">HLT2-23</strain>
    </source>
</reference>
<dbReference type="InterPro" id="IPR000772">
    <property type="entry name" value="Ricin_B_lectin"/>
</dbReference>
<dbReference type="Gene3D" id="2.60.40.10">
    <property type="entry name" value="Immunoglobulins"/>
    <property type="match status" value="1"/>
</dbReference>
<dbReference type="InterPro" id="IPR035992">
    <property type="entry name" value="Ricin_B-like_lectins"/>
</dbReference>
<evidence type="ECO:0000256" key="1">
    <source>
        <dbReference type="ARBA" id="ARBA00023295"/>
    </source>
</evidence>
<evidence type="ECO:0000313" key="6">
    <source>
        <dbReference type="Proteomes" id="UP000298173"/>
    </source>
</evidence>
<keyword evidence="6" id="KW-1185">Reference proteome</keyword>
<dbReference type="Gene3D" id="2.80.10.50">
    <property type="match status" value="1"/>
</dbReference>
<dbReference type="OrthoDB" id="5109056at2"/>
<dbReference type="InterPro" id="IPR036116">
    <property type="entry name" value="FN3_sf"/>
</dbReference>
<gene>
    <name evidence="5" type="ORF">E3O06_01040</name>
</gene>
<keyword evidence="3" id="KW-0732">Signal</keyword>
<dbReference type="RefSeq" id="WP_134501173.1">
    <property type="nucleotide sequence ID" value="NZ_SOEY01000002.1"/>
</dbReference>
<protein>
    <recommendedName>
        <fullName evidence="4">Fibronectin type-III domain-containing protein</fullName>
    </recommendedName>
</protein>
<feature type="domain" description="Fibronectin type-III" evidence="4">
    <location>
        <begin position="206"/>
        <end position="292"/>
    </location>
</feature>
<dbReference type="AlphaFoldDB" id="A0A4R8V7C3"/>